<keyword evidence="3" id="KW-1185">Reference proteome</keyword>
<feature type="region of interest" description="Disordered" evidence="1">
    <location>
        <begin position="1"/>
        <end position="20"/>
    </location>
</feature>
<dbReference type="Proteomes" id="UP000234585">
    <property type="component" value="Unassembled WGS sequence"/>
</dbReference>
<dbReference type="Gene3D" id="3.40.50.1460">
    <property type="match status" value="1"/>
</dbReference>
<proteinExistence type="predicted"/>
<dbReference type="AlphaFoldDB" id="A0A2I2FGY7"/>
<sequence length="598" mass="67010">MTGKTLTPKGIGGDGREPDAENREFPMFCPPDIQPNTRIIALCGVNDWRNNASPQADGWFFSDFYLFHHLLADSDTFPPSNQLWLTCVDPKILVSKYKEFVHGSRSGERRVVLDETFLDRIEASHNIRVIPPKDLLERFLATLRSETQIAAREDQPVLVFVFGHGDADNFGVSVGGEDWVVQAPKLTRQKFASATRRGVKLTLVMTSCYSGGWILQPVGASVLAPAKKLNISGMTAVNADATSRSWACSQSCGRAGGSIYATSVLNALVNMAKVSSQDPTHTVIYDEEELSASPTYINMCSSVYEAYKDNDPFYGSHGISFSAQDDRWNLEWRKRSGFPLLDYQAKWEELREVGLSPVPADETPDLTAALGFAGSIGQGYYNVIQTKAAVYMNSFPGPDNIGPNVAHWDLKQLLQGKQYDKEILVDLNDMLDYRLSTITLASRYVLFLDLQFPDGLVFDTETWQNNLALEVAKDNHCEDAKSKIEKFTDIRRYVMNVKVFDKPLVSQGFFYTKPPEYLAIALVETSSSVDEIRVKIDSLVRLKNGAQQFLTTMPLAEAMMKTDNVIRHRDRFFESVRKFGSRLRSLSPSKRPRKPLPS</sequence>
<gene>
    <name evidence="2" type="ORF">BDW47DRAFT_116365</name>
</gene>
<dbReference type="OrthoDB" id="3000060at2759"/>
<name>A0A2I2FGY7_ASPCN</name>
<reference evidence="2 3" key="1">
    <citation type="submission" date="2017-12" db="EMBL/GenBank/DDBJ databases">
        <authorList>
            <consortium name="DOE Joint Genome Institute"/>
            <person name="Haridas S."/>
            <person name="Kjaerbolling I."/>
            <person name="Vesth T.C."/>
            <person name="Frisvad J.C."/>
            <person name="Nybo J.L."/>
            <person name="Theobald S."/>
            <person name="Kuo A."/>
            <person name="Bowyer P."/>
            <person name="Matsuda Y."/>
            <person name="Mondo S."/>
            <person name="Lyhne E.K."/>
            <person name="Kogle M.E."/>
            <person name="Clum A."/>
            <person name="Lipzen A."/>
            <person name="Salamov A."/>
            <person name="Ngan C.Y."/>
            <person name="Daum C."/>
            <person name="Chiniquy J."/>
            <person name="Barry K."/>
            <person name="LaButti K."/>
            <person name="Simmons B.A."/>
            <person name="Magnuson J.K."/>
            <person name="Mortensen U.H."/>
            <person name="Larsen T.O."/>
            <person name="Grigoriev I.V."/>
            <person name="Baker S.E."/>
            <person name="Andersen M.R."/>
            <person name="Nordberg H.P."/>
            <person name="Cantor M.N."/>
            <person name="Hua S.X."/>
        </authorList>
    </citation>
    <scope>NUCLEOTIDE SEQUENCE [LARGE SCALE GENOMIC DNA]</scope>
    <source>
        <strain evidence="2 3">CBS 102.13</strain>
    </source>
</reference>
<dbReference type="STRING" id="41067.A0A2I2FGY7"/>
<organism evidence="2 3">
    <name type="scientific">Aspergillus candidus</name>
    <dbReference type="NCBI Taxonomy" id="41067"/>
    <lineage>
        <taxon>Eukaryota</taxon>
        <taxon>Fungi</taxon>
        <taxon>Dikarya</taxon>
        <taxon>Ascomycota</taxon>
        <taxon>Pezizomycotina</taxon>
        <taxon>Eurotiomycetes</taxon>
        <taxon>Eurotiomycetidae</taxon>
        <taxon>Eurotiales</taxon>
        <taxon>Aspergillaceae</taxon>
        <taxon>Aspergillus</taxon>
        <taxon>Aspergillus subgen. Circumdati</taxon>
    </lineage>
</organism>
<evidence type="ECO:0000256" key="1">
    <source>
        <dbReference type="SAM" id="MobiDB-lite"/>
    </source>
</evidence>
<evidence type="ECO:0000313" key="3">
    <source>
        <dbReference type="Proteomes" id="UP000234585"/>
    </source>
</evidence>
<dbReference type="GeneID" id="36522080"/>
<accession>A0A2I2FGY7</accession>
<dbReference type="RefSeq" id="XP_024673909.1">
    <property type="nucleotide sequence ID" value="XM_024814920.1"/>
</dbReference>
<evidence type="ECO:0008006" key="4">
    <source>
        <dbReference type="Google" id="ProtNLM"/>
    </source>
</evidence>
<evidence type="ECO:0000313" key="2">
    <source>
        <dbReference type="EMBL" id="PLB39897.1"/>
    </source>
</evidence>
<protein>
    <recommendedName>
        <fullName evidence="4">Peptidase C13 family-domain-containing protein</fullName>
    </recommendedName>
</protein>
<dbReference type="EMBL" id="KZ559127">
    <property type="protein sequence ID" value="PLB39897.1"/>
    <property type="molecule type" value="Genomic_DNA"/>
</dbReference>